<organism evidence="3 4">
    <name type="scientific">Exophiala spinifera</name>
    <dbReference type="NCBI Taxonomy" id="91928"/>
    <lineage>
        <taxon>Eukaryota</taxon>
        <taxon>Fungi</taxon>
        <taxon>Dikarya</taxon>
        <taxon>Ascomycota</taxon>
        <taxon>Pezizomycotina</taxon>
        <taxon>Eurotiomycetes</taxon>
        <taxon>Chaetothyriomycetidae</taxon>
        <taxon>Chaetothyriales</taxon>
        <taxon>Herpotrichiellaceae</taxon>
        <taxon>Exophiala</taxon>
    </lineage>
</organism>
<sequence length="728" mass="80750">MMEKFGLHSAASGGQYEPPTAASDSPSPLTWSDTIYSTDSPNSPTTKSQRALPRIATRYRQPWRHSVSRALSEEVASPTVREFNPSRQRWRLFVKAMYRWATTAIMCGLLATCLGVFGNLLKMSVGQVKLFNALIVLLSLFTGNNLASTLREFALMFRWRLLASKYRSLEEFDLIMSCDSLRKVISLFRTARTPGRLFFRLNRTQCLCAVWLGINMCLQVLIALLGVTYNLGTSTHPGLKFGKLSVANLTQINDIWSADNPNIAAQMGSANTYGIQGQDYIFVDGPVPGQTGPWEFGSPSTPTIYGNGVNWTSMTYAFQDENPTNAAITLISHRTITIEATCTALELVDVSDLEAGYSNDTGTETISYVDERGALKFLDLQPGEPGAVTYIGVLNATCGPRCSQVMALQNASAPHIPRPSFYTCNSTLTPVQGVQEYLHAGTEQTELTFQIRDEQARIIAGAIGWSMSGIDYSDPADDDNQLAYEMSRYTQSSWWSPAHPMTAYWVEQRVMEYAIEAVAAMDYNGPQQNVTGWYPVLAQAVTVEWPWAGTILVLVPVLQLVASVCVIVWSNTAIIRDQSALSAARLLRPVVEGLGAKGCLLSGEEIAAMFPGVKVKYGWREPQDLTFRNEIDPASSSVRHVDILQEQEGYSTQGPMPAGFYDGEPSDHEDDDDDDDDDDDEGYNCFNDEKSRHVFKTAAMNEKTASRHEYRPGKARRRTRPRTRRMSI</sequence>
<proteinExistence type="predicted"/>
<evidence type="ECO:0000313" key="4">
    <source>
        <dbReference type="Proteomes" id="UP000053328"/>
    </source>
</evidence>
<accession>A0A0D2B816</accession>
<evidence type="ECO:0000256" key="1">
    <source>
        <dbReference type="SAM" id="MobiDB-lite"/>
    </source>
</evidence>
<feature type="compositionally biased region" description="Acidic residues" evidence="1">
    <location>
        <begin position="667"/>
        <end position="682"/>
    </location>
</feature>
<keyword evidence="4" id="KW-1185">Reference proteome</keyword>
<keyword evidence="2" id="KW-0472">Membrane</keyword>
<dbReference type="RefSeq" id="XP_016235046.1">
    <property type="nucleotide sequence ID" value="XM_016381944.1"/>
</dbReference>
<protein>
    <submittedName>
        <fullName evidence="3">Uncharacterized protein</fullName>
    </submittedName>
</protein>
<feature type="compositionally biased region" description="Polar residues" evidence="1">
    <location>
        <begin position="22"/>
        <end position="49"/>
    </location>
</feature>
<gene>
    <name evidence="3" type="ORF">PV08_07615</name>
</gene>
<feature type="transmembrane region" description="Helical" evidence="2">
    <location>
        <begin position="130"/>
        <end position="150"/>
    </location>
</feature>
<feature type="transmembrane region" description="Helical" evidence="2">
    <location>
        <begin position="206"/>
        <end position="229"/>
    </location>
</feature>
<dbReference type="HOGENOM" id="CLU_020820_0_0_1"/>
<dbReference type="GeneID" id="27334698"/>
<feature type="compositionally biased region" description="Basic residues" evidence="1">
    <location>
        <begin position="713"/>
        <end position="728"/>
    </location>
</feature>
<keyword evidence="2" id="KW-0812">Transmembrane</keyword>
<feature type="region of interest" description="Disordered" evidence="1">
    <location>
        <begin position="648"/>
        <end position="728"/>
    </location>
</feature>
<name>A0A0D2B816_9EURO</name>
<dbReference type="OrthoDB" id="3596604at2759"/>
<dbReference type="VEuPathDB" id="FungiDB:PV08_07615"/>
<feature type="transmembrane region" description="Helical" evidence="2">
    <location>
        <begin position="97"/>
        <end position="118"/>
    </location>
</feature>
<evidence type="ECO:0000256" key="2">
    <source>
        <dbReference type="SAM" id="Phobius"/>
    </source>
</evidence>
<feature type="transmembrane region" description="Helical" evidence="2">
    <location>
        <begin position="545"/>
        <end position="569"/>
    </location>
</feature>
<dbReference type="AlphaFoldDB" id="A0A0D2B816"/>
<keyword evidence="2" id="KW-1133">Transmembrane helix</keyword>
<evidence type="ECO:0000313" key="3">
    <source>
        <dbReference type="EMBL" id="KIW14830.1"/>
    </source>
</evidence>
<feature type="region of interest" description="Disordered" evidence="1">
    <location>
        <begin position="1"/>
        <end position="51"/>
    </location>
</feature>
<dbReference type="EMBL" id="KN847496">
    <property type="protein sequence ID" value="KIW14830.1"/>
    <property type="molecule type" value="Genomic_DNA"/>
</dbReference>
<dbReference type="Proteomes" id="UP000053328">
    <property type="component" value="Unassembled WGS sequence"/>
</dbReference>
<reference evidence="3 4" key="1">
    <citation type="submission" date="2015-01" db="EMBL/GenBank/DDBJ databases">
        <title>The Genome Sequence of Exophiala spinifera CBS89968.</title>
        <authorList>
            <consortium name="The Broad Institute Genomics Platform"/>
            <person name="Cuomo C."/>
            <person name="de Hoog S."/>
            <person name="Gorbushina A."/>
            <person name="Stielow B."/>
            <person name="Teixiera M."/>
            <person name="Abouelleil A."/>
            <person name="Chapman S.B."/>
            <person name="Priest M."/>
            <person name="Young S.K."/>
            <person name="Wortman J."/>
            <person name="Nusbaum C."/>
            <person name="Birren B."/>
        </authorList>
    </citation>
    <scope>NUCLEOTIDE SEQUENCE [LARGE SCALE GENOMIC DNA]</scope>
    <source>
        <strain evidence="3 4">CBS 89968</strain>
    </source>
</reference>